<sequence>MSPLVAKGAQGDNRYVPWSFMDMITLAGKLTPLAEGADKGIEKITGGINLAGGDIKALLIKTAGQTAAAEIFRAAGYRGMTESRAHDEVPFDRMRTRVRTAERARERERERDPSRMDPTKAEKQALEDQNRMLANKLTQLQTGELAKQKKDREKPKSQAPVRAADPEPEKGPTVERVMQAPIVTPVMSPHPTPQVIPAVPTPQERLQREYKGAADDRTPSSLSATTMSARYKAEEALELIFTDVQQDSSDSEEEVEDLSEEDGRNTIQSMMNCLQRKKTLKLKETFLSKNGKITWSSTEYDQHGRHAEENVIKMTPGPTRLLRFDDRESRPARRVTDKLAAIRDVWDKWVERLPYLYNPGPDVTVDEQLVPFRGRCPFRQYMPSKPAKYGIKSWVACDAKSSYAWKMQVYTGKPTSGCPEKNQGMRVVLDVTEGLRVHNFERTSLSSHLHCLHQKRAVLSSKFAFTPTTTLVSYLPKKNKNVVLSTLHRDSDISDRGDRKPVIILDYNRNKGGVDNLDKVIGTYSCRRMTARWPLVIFHNIIDVSSYNAFVIWSETNPNWMSPHGHAPHMGKGDLLGWRPAGHNVQHPRARSIPILPLCLLGLMSLLLLLLRVTQQARYSLRTAHQLLTLTICTTARGKEVEEVVHRESLKLSDAGELVRCSRIDWYPELADGNTTATIKL</sequence>
<feature type="compositionally biased region" description="Basic and acidic residues" evidence="1">
    <location>
        <begin position="146"/>
        <end position="156"/>
    </location>
</feature>
<feature type="transmembrane region" description="Helical" evidence="2">
    <location>
        <begin position="595"/>
        <end position="613"/>
    </location>
</feature>
<gene>
    <name evidence="4" type="ORF">D4764_05G0014380</name>
</gene>
<protein>
    <recommendedName>
        <fullName evidence="3">PiggyBac transposable element-derived protein domain-containing protein</fullName>
    </recommendedName>
</protein>
<feature type="region of interest" description="Disordered" evidence="1">
    <location>
        <begin position="88"/>
        <end position="124"/>
    </location>
</feature>
<evidence type="ECO:0000259" key="3">
    <source>
        <dbReference type="Pfam" id="PF13843"/>
    </source>
</evidence>
<accession>A0A5C6N3G6</accession>
<reference evidence="4 5" key="1">
    <citation type="submission" date="2019-04" db="EMBL/GenBank/DDBJ databases">
        <title>Chromosome genome assembly for Takifugu flavidus.</title>
        <authorList>
            <person name="Xiao S."/>
        </authorList>
    </citation>
    <scope>NUCLEOTIDE SEQUENCE [LARGE SCALE GENOMIC DNA]</scope>
    <source>
        <strain evidence="4">HTHZ2018</strain>
        <tissue evidence="4">Muscle</tissue>
    </source>
</reference>
<dbReference type="Pfam" id="PF13843">
    <property type="entry name" value="DDE_Tnp_1_7"/>
    <property type="match status" value="2"/>
</dbReference>
<dbReference type="EMBL" id="RHFK02000018">
    <property type="protein sequence ID" value="TWW61348.1"/>
    <property type="molecule type" value="Genomic_DNA"/>
</dbReference>
<dbReference type="InterPro" id="IPR029526">
    <property type="entry name" value="PGBD"/>
</dbReference>
<proteinExistence type="predicted"/>
<keyword evidence="2" id="KW-0472">Membrane</keyword>
<evidence type="ECO:0000256" key="1">
    <source>
        <dbReference type="SAM" id="MobiDB-lite"/>
    </source>
</evidence>
<evidence type="ECO:0000313" key="5">
    <source>
        <dbReference type="Proteomes" id="UP000324091"/>
    </source>
</evidence>
<keyword evidence="2" id="KW-1133">Transmembrane helix</keyword>
<feature type="domain" description="PiggyBac transposable element-derived protein" evidence="3">
    <location>
        <begin position="444"/>
        <end position="550"/>
    </location>
</feature>
<dbReference type="Proteomes" id="UP000324091">
    <property type="component" value="Chromosome 5"/>
</dbReference>
<feature type="domain" description="PiggyBac transposable element-derived protein" evidence="3">
    <location>
        <begin position="321"/>
        <end position="436"/>
    </location>
</feature>
<evidence type="ECO:0000256" key="2">
    <source>
        <dbReference type="SAM" id="Phobius"/>
    </source>
</evidence>
<dbReference type="PANTHER" id="PTHR46599">
    <property type="entry name" value="PIGGYBAC TRANSPOSABLE ELEMENT-DERIVED PROTEIN 4"/>
    <property type="match status" value="1"/>
</dbReference>
<feature type="region of interest" description="Disordered" evidence="1">
    <location>
        <begin position="139"/>
        <end position="172"/>
    </location>
</feature>
<name>A0A5C6N3G6_9TELE</name>
<dbReference type="AlphaFoldDB" id="A0A5C6N3G6"/>
<keyword evidence="2" id="KW-0812">Transmembrane</keyword>
<keyword evidence="5" id="KW-1185">Reference proteome</keyword>
<dbReference type="PANTHER" id="PTHR46599:SF6">
    <property type="entry name" value="DUAL SPECIFICITY PHOSPHATASE 26"/>
    <property type="match status" value="1"/>
</dbReference>
<organism evidence="4 5">
    <name type="scientific">Takifugu flavidus</name>
    <name type="common">sansaifugu</name>
    <dbReference type="NCBI Taxonomy" id="433684"/>
    <lineage>
        <taxon>Eukaryota</taxon>
        <taxon>Metazoa</taxon>
        <taxon>Chordata</taxon>
        <taxon>Craniata</taxon>
        <taxon>Vertebrata</taxon>
        <taxon>Euteleostomi</taxon>
        <taxon>Actinopterygii</taxon>
        <taxon>Neopterygii</taxon>
        <taxon>Teleostei</taxon>
        <taxon>Neoteleostei</taxon>
        <taxon>Acanthomorphata</taxon>
        <taxon>Eupercaria</taxon>
        <taxon>Tetraodontiformes</taxon>
        <taxon>Tetradontoidea</taxon>
        <taxon>Tetraodontidae</taxon>
        <taxon>Takifugu</taxon>
    </lineage>
</organism>
<comment type="caution">
    <text evidence="4">The sequence shown here is derived from an EMBL/GenBank/DDBJ whole genome shotgun (WGS) entry which is preliminary data.</text>
</comment>
<evidence type="ECO:0000313" key="4">
    <source>
        <dbReference type="EMBL" id="TWW61348.1"/>
    </source>
</evidence>